<comment type="caution">
    <text evidence="1">The sequence shown here is derived from an EMBL/GenBank/DDBJ whole genome shotgun (WGS) entry which is preliminary data.</text>
</comment>
<dbReference type="GO" id="GO:0000151">
    <property type="term" value="C:ubiquitin ligase complex"/>
    <property type="evidence" value="ECO:0007669"/>
    <property type="project" value="TreeGrafter"/>
</dbReference>
<dbReference type="GO" id="GO:0051865">
    <property type="term" value="P:protein autoubiquitination"/>
    <property type="evidence" value="ECO:0007669"/>
    <property type="project" value="TreeGrafter"/>
</dbReference>
<dbReference type="GO" id="GO:0006513">
    <property type="term" value="P:protein monoubiquitination"/>
    <property type="evidence" value="ECO:0007669"/>
    <property type="project" value="TreeGrafter"/>
</dbReference>
<gene>
    <name evidence="1" type="ORF">LIER_08553</name>
</gene>
<dbReference type="GO" id="GO:0005829">
    <property type="term" value="C:cytosol"/>
    <property type="evidence" value="ECO:0007669"/>
    <property type="project" value="TreeGrafter"/>
</dbReference>
<proteinExistence type="predicted"/>
<dbReference type="GO" id="GO:0000209">
    <property type="term" value="P:protein polyubiquitination"/>
    <property type="evidence" value="ECO:0007669"/>
    <property type="project" value="TreeGrafter"/>
</dbReference>
<dbReference type="InterPro" id="IPR019193">
    <property type="entry name" value="UBQ-conj_enz_E2-bd_prot"/>
</dbReference>
<name>A0AAV3PD77_LITER</name>
<accession>A0AAV3PD77</accession>
<dbReference type="GO" id="GO:0061630">
    <property type="term" value="F:ubiquitin protein ligase activity"/>
    <property type="evidence" value="ECO:0007669"/>
    <property type="project" value="TreeGrafter"/>
</dbReference>
<dbReference type="EMBL" id="BAABME010001390">
    <property type="protein sequence ID" value="GAA0149355.1"/>
    <property type="molecule type" value="Genomic_DNA"/>
</dbReference>
<dbReference type="GO" id="GO:0031624">
    <property type="term" value="F:ubiquitin conjugating enzyme binding"/>
    <property type="evidence" value="ECO:0007669"/>
    <property type="project" value="TreeGrafter"/>
</dbReference>
<dbReference type="GO" id="GO:0030332">
    <property type="term" value="F:cyclin binding"/>
    <property type="evidence" value="ECO:0007669"/>
    <property type="project" value="TreeGrafter"/>
</dbReference>
<dbReference type="Proteomes" id="UP001454036">
    <property type="component" value="Unassembled WGS sequence"/>
</dbReference>
<protein>
    <submittedName>
        <fullName evidence="1">Ubiquitin-protein ligase</fullName>
    </submittedName>
</protein>
<dbReference type="GO" id="GO:0043161">
    <property type="term" value="P:proteasome-mediated ubiquitin-dependent protein catabolic process"/>
    <property type="evidence" value="ECO:0007669"/>
    <property type="project" value="TreeGrafter"/>
</dbReference>
<sequence>MSPPQNPSAAGDWRFTWEAQSHIPTLRLYLFNSTNSTLNITSINATLIVDQFILAVIFDDLTINVPVPRVLVDFEADIMCKAYDNYIEAKLVLLLPVDHPLLSDFEDKCNLEGNYCLFDEIQPLCMDYDLKRVSTLEEVSIYCRNCSVKLTRALRFFEEMPSVNWQDVADNWFGGCCCSFGGIGEKLVMRYARSYKHTPGVCLLSHTSVVLCTDDLVECGFSDTNGENDEFKSAGDEASALLALPVLLEKRTESFKDTNGEVGRPCPEEHHLAVNIDSASAKETDCNNLYCTVSDSETDDQISSSGTCSACCPHERVVSNLNEQIEETNGGLLENQKSFLNGYLGNGFMEKSSGISKDIKWSEYLCPQCSHLLGGYPCSGKSSPLDGRVRLFKSYISTSLPVGGSNDVFRNYSLERMFTSQLLESAKDELSFRTVVSDLQTHDPVVQIILLNPNLWCYTGCCSDTKKLDMRIYMRPTVKVLFSACNNNGDSVSRDLKGWGSKDQADEVYMLPTQLEELIGTLELSKDIFPSSDIFLQGFSVSSLMRYWNMLMLNPHDYENTLLFMEHPPLLFYSVFVPPH</sequence>
<evidence type="ECO:0000313" key="1">
    <source>
        <dbReference type="EMBL" id="GAA0149355.1"/>
    </source>
</evidence>
<dbReference type="PANTHER" id="PTHR31531:SF2">
    <property type="entry name" value="E3 UBIQUITIN-PROTEIN LIGASE E3D"/>
    <property type="match status" value="1"/>
</dbReference>
<dbReference type="GO" id="GO:0016874">
    <property type="term" value="F:ligase activity"/>
    <property type="evidence" value="ECO:0007669"/>
    <property type="project" value="UniProtKB-KW"/>
</dbReference>
<keyword evidence="1" id="KW-0436">Ligase</keyword>
<reference evidence="1 2" key="1">
    <citation type="submission" date="2024-01" db="EMBL/GenBank/DDBJ databases">
        <title>The complete chloroplast genome sequence of Lithospermum erythrorhizon: insights into the phylogenetic relationship among Boraginaceae species and the maternal lineages of purple gromwells.</title>
        <authorList>
            <person name="Okada T."/>
            <person name="Watanabe K."/>
        </authorList>
    </citation>
    <scope>NUCLEOTIDE SEQUENCE [LARGE SCALE GENOMIC DNA]</scope>
</reference>
<evidence type="ECO:0000313" key="2">
    <source>
        <dbReference type="Proteomes" id="UP001454036"/>
    </source>
</evidence>
<dbReference type="AlphaFoldDB" id="A0AAV3PD77"/>
<keyword evidence="2" id="KW-1185">Reference proteome</keyword>
<organism evidence="1 2">
    <name type="scientific">Lithospermum erythrorhizon</name>
    <name type="common">Purple gromwell</name>
    <name type="synonym">Lithospermum officinale var. erythrorhizon</name>
    <dbReference type="NCBI Taxonomy" id="34254"/>
    <lineage>
        <taxon>Eukaryota</taxon>
        <taxon>Viridiplantae</taxon>
        <taxon>Streptophyta</taxon>
        <taxon>Embryophyta</taxon>
        <taxon>Tracheophyta</taxon>
        <taxon>Spermatophyta</taxon>
        <taxon>Magnoliopsida</taxon>
        <taxon>eudicotyledons</taxon>
        <taxon>Gunneridae</taxon>
        <taxon>Pentapetalae</taxon>
        <taxon>asterids</taxon>
        <taxon>lamiids</taxon>
        <taxon>Boraginales</taxon>
        <taxon>Boraginaceae</taxon>
        <taxon>Boraginoideae</taxon>
        <taxon>Lithospermeae</taxon>
        <taxon>Lithospermum</taxon>
    </lineage>
</organism>
<dbReference type="Pfam" id="PF09814">
    <property type="entry name" value="HECT_2"/>
    <property type="match status" value="1"/>
</dbReference>
<dbReference type="GO" id="GO:0005634">
    <property type="term" value="C:nucleus"/>
    <property type="evidence" value="ECO:0007669"/>
    <property type="project" value="TreeGrafter"/>
</dbReference>
<dbReference type="PANTHER" id="PTHR31531">
    <property type="entry name" value="E3 UBIQUITIN-PROTEIN LIGASE E3D FAMILY MEMBER"/>
    <property type="match status" value="1"/>
</dbReference>